<evidence type="ECO:0000313" key="3">
    <source>
        <dbReference type="Proteomes" id="UP001153269"/>
    </source>
</evidence>
<protein>
    <submittedName>
        <fullName evidence="2">Uncharacterized protein</fullName>
    </submittedName>
</protein>
<gene>
    <name evidence="2" type="ORF">PLEPLA_LOCUS9437</name>
</gene>
<comment type="caution">
    <text evidence="2">The sequence shown here is derived from an EMBL/GenBank/DDBJ whole genome shotgun (WGS) entry which is preliminary data.</text>
</comment>
<reference evidence="2" key="1">
    <citation type="submission" date="2020-03" db="EMBL/GenBank/DDBJ databases">
        <authorList>
            <person name="Weist P."/>
        </authorList>
    </citation>
    <scope>NUCLEOTIDE SEQUENCE</scope>
</reference>
<sequence>MPSPCVTISVFVVNPLGTSCGWGSSRPVALLTTPPEARCAARLDVFLGGEVLIRGAGAFLLVCRGAVSVGAAEGGDRLEGTGYGGRRQRLWTRVGPVRSPQLQRPLGEPSVRARGPPAVSNKLSTLCQCWARAQRMTTRHSFEKPQQVSRPPQEHGTPAGSEEPKGGATRHWSREEQRVVKLSAGKHPPAGLRISPWWWKMFWECLGTPVEFQAPPTQVQL</sequence>
<dbReference type="EMBL" id="CADEAL010000531">
    <property type="protein sequence ID" value="CAB1421551.1"/>
    <property type="molecule type" value="Genomic_DNA"/>
</dbReference>
<evidence type="ECO:0000256" key="1">
    <source>
        <dbReference type="SAM" id="MobiDB-lite"/>
    </source>
</evidence>
<evidence type="ECO:0000313" key="2">
    <source>
        <dbReference type="EMBL" id="CAB1421551.1"/>
    </source>
</evidence>
<proteinExistence type="predicted"/>
<organism evidence="2 3">
    <name type="scientific">Pleuronectes platessa</name>
    <name type="common">European plaice</name>
    <dbReference type="NCBI Taxonomy" id="8262"/>
    <lineage>
        <taxon>Eukaryota</taxon>
        <taxon>Metazoa</taxon>
        <taxon>Chordata</taxon>
        <taxon>Craniata</taxon>
        <taxon>Vertebrata</taxon>
        <taxon>Euteleostomi</taxon>
        <taxon>Actinopterygii</taxon>
        <taxon>Neopterygii</taxon>
        <taxon>Teleostei</taxon>
        <taxon>Neoteleostei</taxon>
        <taxon>Acanthomorphata</taxon>
        <taxon>Carangaria</taxon>
        <taxon>Pleuronectiformes</taxon>
        <taxon>Pleuronectoidei</taxon>
        <taxon>Pleuronectidae</taxon>
        <taxon>Pleuronectes</taxon>
    </lineage>
</organism>
<feature type="region of interest" description="Disordered" evidence="1">
    <location>
        <begin position="138"/>
        <end position="174"/>
    </location>
</feature>
<name>A0A9N7TYQ4_PLEPL</name>
<dbReference type="Proteomes" id="UP001153269">
    <property type="component" value="Unassembled WGS sequence"/>
</dbReference>
<dbReference type="AlphaFoldDB" id="A0A9N7TYQ4"/>
<accession>A0A9N7TYQ4</accession>
<keyword evidence="3" id="KW-1185">Reference proteome</keyword>